<evidence type="ECO:0000256" key="8">
    <source>
        <dbReference type="SAM" id="Phobius"/>
    </source>
</evidence>
<gene>
    <name evidence="10" type="ORF">H9636_17590</name>
</gene>
<feature type="transmembrane region" description="Helical" evidence="8">
    <location>
        <begin position="49"/>
        <end position="68"/>
    </location>
</feature>
<feature type="transmembrane region" description="Helical" evidence="8">
    <location>
        <begin position="215"/>
        <end position="234"/>
    </location>
</feature>
<dbReference type="EMBL" id="JACSQA010000040">
    <property type="protein sequence ID" value="MBD8028454.1"/>
    <property type="molecule type" value="Genomic_DNA"/>
</dbReference>
<feature type="transmembrane region" description="Helical" evidence="8">
    <location>
        <begin position="309"/>
        <end position="328"/>
    </location>
</feature>
<keyword evidence="3" id="KW-0813">Transport</keyword>
<keyword evidence="4" id="KW-1003">Cell membrane</keyword>
<comment type="caution">
    <text evidence="10">The sequence shown here is derived from an EMBL/GenBank/DDBJ whole genome shotgun (WGS) entry which is preliminary data.</text>
</comment>
<dbReference type="PANTHER" id="PTHR43271">
    <property type="entry name" value="BLL2771 PROTEIN"/>
    <property type="match status" value="1"/>
</dbReference>
<comment type="similarity">
    <text evidence="2">Belongs to the major facilitator superfamily.</text>
</comment>
<dbReference type="InterPro" id="IPR036259">
    <property type="entry name" value="MFS_trans_sf"/>
</dbReference>
<protein>
    <submittedName>
        <fullName evidence="10">MFS transporter</fullName>
    </submittedName>
</protein>
<dbReference type="RefSeq" id="WP_191708860.1">
    <property type="nucleotide sequence ID" value="NZ_JACSQA010000040.1"/>
</dbReference>
<evidence type="ECO:0000313" key="11">
    <source>
        <dbReference type="Proteomes" id="UP000640930"/>
    </source>
</evidence>
<feature type="transmembrane region" description="Helical" evidence="8">
    <location>
        <begin position="368"/>
        <end position="388"/>
    </location>
</feature>
<feature type="transmembrane region" description="Helical" evidence="8">
    <location>
        <begin position="285"/>
        <end position="303"/>
    </location>
</feature>
<dbReference type="PANTHER" id="PTHR43271:SF2">
    <property type="entry name" value="BLL2771 PROTEIN"/>
    <property type="match status" value="1"/>
</dbReference>
<evidence type="ECO:0000256" key="6">
    <source>
        <dbReference type="ARBA" id="ARBA00022989"/>
    </source>
</evidence>
<dbReference type="InterPro" id="IPR011701">
    <property type="entry name" value="MFS"/>
</dbReference>
<dbReference type="SUPFAM" id="SSF103473">
    <property type="entry name" value="MFS general substrate transporter"/>
    <property type="match status" value="1"/>
</dbReference>
<evidence type="ECO:0000256" key="2">
    <source>
        <dbReference type="ARBA" id="ARBA00008335"/>
    </source>
</evidence>
<dbReference type="PROSITE" id="PS50850">
    <property type="entry name" value="MFS"/>
    <property type="match status" value="1"/>
</dbReference>
<keyword evidence="7 8" id="KW-0472">Membrane</keyword>
<accession>A0ABR8XGU5</accession>
<keyword evidence="6 8" id="KW-1133">Transmembrane helix</keyword>
<feature type="transmembrane region" description="Helical" evidence="8">
    <location>
        <begin position="109"/>
        <end position="127"/>
    </location>
</feature>
<dbReference type="Proteomes" id="UP000640930">
    <property type="component" value="Unassembled WGS sequence"/>
</dbReference>
<feature type="transmembrane region" description="Helical" evidence="8">
    <location>
        <begin position="80"/>
        <end position="103"/>
    </location>
</feature>
<evidence type="ECO:0000313" key="10">
    <source>
        <dbReference type="EMBL" id="MBD8028454.1"/>
    </source>
</evidence>
<dbReference type="CDD" id="cd17324">
    <property type="entry name" value="MFS_NepI_like"/>
    <property type="match status" value="1"/>
</dbReference>
<feature type="transmembrane region" description="Helical" evidence="8">
    <location>
        <begin position="254"/>
        <end position="273"/>
    </location>
</feature>
<dbReference type="Pfam" id="PF07690">
    <property type="entry name" value="MFS_1"/>
    <property type="match status" value="1"/>
</dbReference>
<name>A0ABR8XGU5_9BACL</name>
<evidence type="ECO:0000256" key="5">
    <source>
        <dbReference type="ARBA" id="ARBA00022692"/>
    </source>
</evidence>
<dbReference type="Gene3D" id="1.20.1250.20">
    <property type="entry name" value="MFS general substrate transporter like domains"/>
    <property type="match status" value="1"/>
</dbReference>
<feature type="domain" description="Major facilitator superfamily (MFS) profile" evidence="9">
    <location>
        <begin position="14"/>
        <end position="391"/>
    </location>
</feature>
<evidence type="ECO:0000259" key="9">
    <source>
        <dbReference type="PROSITE" id="PS50850"/>
    </source>
</evidence>
<feature type="transmembrane region" description="Helical" evidence="8">
    <location>
        <begin position="340"/>
        <end position="362"/>
    </location>
</feature>
<feature type="transmembrane region" description="Helical" evidence="8">
    <location>
        <begin position="139"/>
        <end position="160"/>
    </location>
</feature>
<comment type="subcellular location">
    <subcellularLocation>
        <location evidence="1">Cell membrane</location>
        <topology evidence="1">Multi-pass membrane protein</topology>
    </subcellularLocation>
</comment>
<keyword evidence="5 8" id="KW-0812">Transmembrane</keyword>
<reference evidence="10 11" key="1">
    <citation type="submission" date="2020-08" db="EMBL/GenBank/DDBJ databases">
        <title>A Genomic Blueprint of the Chicken Gut Microbiome.</title>
        <authorList>
            <person name="Gilroy R."/>
            <person name="Ravi A."/>
            <person name="Getino M."/>
            <person name="Pursley I."/>
            <person name="Horton D.L."/>
            <person name="Alikhan N.-F."/>
            <person name="Baker D."/>
            <person name="Gharbi K."/>
            <person name="Hall N."/>
            <person name="Watson M."/>
            <person name="Adriaenssens E.M."/>
            <person name="Foster-Nyarko E."/>
            <person name="Jarju S."/>
            <person name="Secka A."/>
            <person name="Antonio M."/>
            <person name="Oren A."/>
            <person name="Chaudhuri R."/>
            <person name="La Ragione R.M."/>
            <person name="Hildebrand F."/>
            <person name="Pallen M.J."/>
        </authorList>
    </citation>
    <scope>NUCLEOTIDE SEQUENCE [LARGE SCALE GENOMIC DNA]</scope>
    <source>
        <strain evidence="10 11">Re31</strain>
    </source>
</reference>
<keyword evidence="11" id="KW-1185">Reference proteome</keyword>
<feature type="transmembrane region" description="Helical" evidence="8">
    <location>
        <begin position="166"/>
        <end position="188"/>
    </location>
</feature>
<sequence length="391" mass="43929">MNRIRSQSFNHSLVTFILFWAGLTILMCMYITIPLISTWMEEFHINETQAVWLTSSFSLCYALTSFIYGPLSDKFGRKVFLVIGISLLTIFTIICSFIDHYVFFIILRILQASGASAFVPISLVYIAEIFPQEKRLKTTGIVASSFLLASVAAQVFSSIIHSVFNWQTIFIILGILYFITFLLTIFYLPKEQFTKQKNSTFSNFMNMKALFKKRSLCISFLISFILLFSLIGMYTMLDKFLSSPPFNFTEHQILLIRGIGLLAVITSFLANSITMKFGIIKSVRGSLLIAGFSLFMMGITSNVVMAISFSLFFVACIALLVPVNITLIQQQAEGQRATAVLLNAFILFIGASVGPMLATQLLHKTNTLIAFTVFSLILFFGFVSTLLLKNK</sequence>
<evidence type="ECO:0000256" key="4">
    <source>
        <dbReference type="ARBA" id="ARBA00022475"/>
    </source>
</evidence>
<evidence type="ECO:0000256" key="3">
    <source>
        <dbReference type="ARBA" id="ARBA00022448"/>
    </source>
</evidence>
<organism evidence="10 11">
    <name type="scientific">Ureibacillus galli</name>
    <dbReference type="NCBI Taxonomy" id="2762222"/>
    <lineage>
        <taxon>Bacteria</taxon>
        <taxon>Bacillati</taxon>
        <taxon>Bacillota</taxon>
        <taxon>Bacilli</taxon>
        <taxon>Bacillales</taxon>
        <taxon>Caryophanaceae</taxon>
        <taxon>Ureibacillus</taxon>
    </lineage>
</organism>
<evidence type="ECO:0000256" key="7">
    <source>
        <dbReference type="ARBA" id="ARBA00023136"/>
    </source>
</evidence>
<evidence type="ECO:0000256" key="1">
    <source>
        <dbReference type="ARBA" id="ARBA00004651"/>
    </source>
</evidence>
<dbReference type="InterPro" id="IPR020846">
    <property type="entry name" value="MFS_dom"/>
</dbReference>
<feature type="transmembrane region" description="Helical" evidence="8">
    <location>
        <begin position="12"/>
        <end position="37"/>
    </location>
</feature>
<proteinExistence type="inferred from homology"/>